<dbReference type="AlphaFoldDB" id="A0A3L6E749"/>
<dbReference type="InterPro" id="IPR000300">
    <property type="entry name" value="IPPc"/>
</dbReference>
<dbReference type="PANTHER" id="PTHR45666:SF15">
    <property type="entry name" value="TYPE I INOSITOL POLYPHOSPHATE 5-PHOSPHATASE 8"/>
    <property type="match status" value="1"/>
</dbReference>
<dbReference type="InterPro" id="IPR045849">
    <property type="entry name" value="IP5P_plant"/>
</dbReference>
<dbReference type="EMBL" id="NCVQ01000007">
    <property type="protein sequence ID" value="PWZ16358.1"/>
    <property type="molecule type" value="Genomic_DNA"/>
</dbReference>
<evidence type="ECO:0000259" key="4">
    <source>
        <dbReference type="SMART" id="SM00128"/>
    </source>
</evidence>
<name>A0A3L6E749_MAIZE</name>
<organism evidence="5 6">
    <name type="scientific">Zea mays</name>
    <name type="common">Maize</name>
    <dbReference type="NCBI Taxonomy" id="4577"/>
    <lineage>
        <taxon>Eukaryota</taxon>
        <taxon>Viridiplantae</taxon>
        <taxon>Streptophyta</taxon>
        <taxon>Embryophyta</taxon>
        <taxon>Tracheophyta</taxon>
        <taxon>Spermatophyta</taxon>
        <taxon>Magnoliopsida</taxon>
        <taxon>Liliopsida</taxon>
        <taxon>Poales</taxon>
        <taxon>Poaceae</taxon>
        <taxon>PACMAD clade</taxon>
        <taxon>Panicoideae</taxon>
        <taxon>Andropogonodae</taxon>
        <taxon>Andropogoneae</taxon>
        <taxon>Tripsacinae</taxon>
        <taxon>Zea</taxon>
    </lineage>
</organism>
<gene>
    <name evidence="5" type="primary">IP5P8_1</name>
    <name evidence="5" type="ORF">Zm00014a_037976</name>
</gene>
<dbReference type="InterPro" id="IPR036691">
    <property type="entry name" value="Endo/exonu/phosph_ase_sf"/>
</dbReference>
<evidence type="ECO:0000256" key="3">
    <source>
        <dbReference type="SAM" id="MobiDB-lite"/>
    </source>
</evidence>
<dbReference type="OrthoDB" id="62798at2759"/>
<dbReference type="SMART" id="SM00128">
    <property type="entry name" value="IPPc"/>
    <property type="match status" value="1"/>
</dbReference>
<comment type="similarity">
    <text evidence="1">Belongs to the inositol polyphosphate 5-phosphatase family.</text>
</comment>
<dbReference type="SUPFAM" id="SSF56219">
    <property type="entry name" value="DNase I-like"/>
    <property type="match status" value="1"/>
</dbReference>
<sequence>MHGRQSSWPKAKTAVKRWLNLKSHSDCIDRSFGLGLVESSADGYGGSPSPPGPTSSRRHPKELSIFVGTWNVGGRAAHGGLDLSDWLADDGLGGGSSSPHIYVLGFQEIVPLNAGNVLGAEDKGPARKWLDLIRRALNHHPAASPSSSSSRWRRSPSRDMHLLRKGGRVSFSDLLAAEEDGSRRPSTASSEPDDGSEASSPSSSSEEEPACAPAPAPLPRGGRHRHHDRYRLAASKQMVGILLCVWVRADLLPRVARVRASCVGRGVMGYMGNKGSVSVSLTLRPGVGGGRGASLCFVCTHLASGDRDSDGARRNGDVAEILRRTRFARWATLDRAACETRAAPVTILEHDNVIWLGDLNYRLVAPAGGGRGGTRTQELVERHDWAALLERDQLRAEQKAGRVFAGWEEGRIGFPPTYKFVAGSDAYAMTSLVDDGSLSRERKKRTPAWCDRILWRGEGVEQRWYARGESCFSDHRPVAAFFFARLGGGDYDGAERAVGAGRRDDDDYDILLGNSDPTRKLSF</sequence>
<dbReference type="Gene3D" id="3.60.10.10">
    <property type="entry name" value="Endonuclease/exonuclease/phosphatase"/>
    <property type="match status" value="1"/>
</dbReference>
<proteinExistence type="inferred from homology"/>
<comment type="caution">
    <text evidence="5">The sequence shown here is derived from an EMBL/GenBank/DDBJ whole genome shotgun (WGS) entry which is preliminary data.</text>
</comment>
<accession>A0A3L6E749</accession>
<evidence type="ECO:0000313" key="5">
    <source>
        <dbReference type="EMBL" id="PWZ16358.1"/>
    </source>
</evidence>
<reference evidence="5 6" key="1">
    <citation type="journal article" date="2018" name="Nat. Genet.">
        <title>Extensive intraspecific gene order and gene structural variations between Mo17 and other maize genomes.</title>
        <authorList>
            <person name="Sun S."/>
            <person name="Zhou Y."/>
            <person name="Chen J."/>
            <person name="Shi J."/>
            <person name="Zhao H."/>
            <person name="Zhao H."/>
            <person name="Song W."/>
            <person name="Zhang M."/>
            <person name="Cui Y."/>
            <person name="Dong X."/>
            <person name="Liu H."/>
            <person name="Ma X."/>
            <person name="Jiao Y."/>
            <person name="Wang B."/>
            <person name="Wei X."/>
            <person name="Stein J.C."/>
            <person name="Glaubitz J.C."/>
            <person name="Lu F."/>
            <person name="Yu G."/>
            <person name="Liang C."/>
            <person name="Fengler K."/>
            <person name="Li B."/>
            <person name="Rafalski A."/>
            <person name="Schnable P.S."/>
            <person name="Ware D.H."/>
            <person name="Buckler E.S."/>
            <person name="Lai J."/>
        </authorList>
    </citation>
    <scope>NUCLEOTIDE SEQUENCE [LARGE SCALE GENOMIC DNA]</scope>
    <source>
        <strain evidence="6">cv. Missouri 17</strain>
        <tissue evidence="5">Seedling</tissue>
    </source>
</reference>
<protein>
    <submittedName>
        <fullName evidence="5">Type I inositol polyphosphate 5-phosphatase 8</fullName>
    </submittedName>
</protein>
<dbReference type="GO" id="GO:0046856">
    <property type="term" value="P:phosphatidylinositol dephosphorylation"/>
    <property type="evidence" value="ECO:0007669"/>
    <property type="project" value="InterPro"/>
</dbReference>
<evidence type="ECO:0000313" key="6">
    <source>
        <dbReference type="Proteomes" id="UP000251960"/>
    </source>
</evidence>
<dbReference type="Pfam" id="PF22669">
    <property type="entry name" value="Exo_endo_phos2"/>
    <property type="match status" value="1"/>
</dbReference>
<dbReference type="OMA" id="NNAKPDH"/>
<evidence type="ECO:0000256" key="2">
    <source>
        <dbReference type="ARBA" id="ARBA00022801"/>
    </source>
</evidence>
<keyword evidence="2" id="KW-0378">Hydrolase</keyword>
<dbReference type="KEGG" id="zma:100501600"/>
<feature type="region of interest" description="Disordered" evidence="3">
    <location>
        <begin position="176"/>
        <end position="227"/>
    </location>
</feature>
<dbReference type="GO" id="GO:0004445">
    <property type="term" value="F:inositol-polyphosphate 5-phosphatase activity"/>
    <property type="evidence" value="ECO:0007669"/>
    <property type="project" value="InterPro"/>
</dbReference>
<dbReference type="PANTHER" id="PTHR45666">
    <property type="entry name" value="TYPE IV INOSITOL POLYPHOSPHATE 5-PHOSPHATASE 9"/>
    <property type="match status" value="1"/>
</dbReference>
<dbReference type="ExpressionAtlas" id="A0A3L6E749">
    <property type="expression patterns" value="baseline and differential"/>
</dbReference>
<dbReference type="Proteomes" id="UP000251960">
    <property type="component" value="Chromosome 6"/>
</dbReference>
<dbReference type="SMR" id="A0A3L6E749"/>
<evidence type="ECO:0000256" key="1">
    <source>
        <dbReference type="ARBA" id="ARBA00010768"/>
    </source>
</evidence>
<feature type="domain" description="Inositol polyphosphate-related phosphatase" evidence="4">
    <location>
        <begin position="61"/>
        <end position="490"/>
    </location>
</feature>